<proteinExistence type="predicted"/>
<dbReference type="EMBL" id="BRVP01000001">
    <property type="protein sequence ID" value="GLB51176.1"/>
    <property type="molecule type" value="Genomic_DNA"/>
</dbReference>
<sequence length="704" mass="81415">MEFKTKQLEQLVRTLWIEKFWTKPNNFWALKVLVSIAFLLIPCVIAGYKSVGATLALGVVAMALSETDVHPRAKLKSIIFTYICFVFVAVSVELLRLYPLPFGIWLAVFTFMFTLIGGHSARFQGITYGCILVAVYTMLGAGYGNPWYFQPVIMPLGGLIYAVISISIAYKHPWRLLEEQIASGYTKIAEYIALKAELFPSTKEQQQEIRNELALKNIDVSQKINLIKNDLYSFGSESSEESLPRISTFFNRWYVLQEIQRRATSSHEEYYILSETSENSELITGLGQLMQEVAKATQIYADSILTETTYQHPVSLIWTKKALEQLFQQHKGSPQYTALSLLFINVSRLEEILRMLDDKEPVDMGSRADMKDKVRTVPFRQLLNPRSLRFRHATRLMLCLVLGYMLKYYFHFEKGDWILLTSMLVLQQTYSATRQRIFYRILGTIIGVILGISIAHIMANVQGQILMLLLSVYLFFKFVRTNYTIAVVFITTFVLEIFDILGNIGVLVMQPRLIDTLIGAALAYLSIRFLWPNWSYKQLPNLLETAVGKNKRYFDSIYTPNIDYNTYLHYQRSANNADNQLTEAWRGMRLEPKGKQKLLESARNFTYYNHSLLSYISAFGTHHYNGQLSEEKQVYCHRISELLEAIHQHRKEEKINFKQVSEKSEKLVKELYDFKEATPHSSAVILYNIARITNELLWETRELM</sequence>
<organism evidence="8 9">
    <name type="scientific">Neptunitalea chrysea</name>
    <dbReference type="NCBI Taxonomy" id="1647581"/>
    <lineage>
        <taxon>Bacteria</taxon>
        <taxon>Pseudomonadati</taxon>
        <taxon>Bacteroidota</taxon>
        <taxon>Flavobacteriia</taxon>
        <taxon>Flavobacteriales</taxon>
        <taxon>Flavobacteriaceae</taxon>
        <taxon>Neptunitalea</taxon>
    </lineage>
</organism>
<feature type="domain" description="Integral membrane protein YccS N-terminal" evidence="6">
    <location>
        <begin position="78"/>
        <end position="349"/>
    </location>
</feature>
<evidence type="ECO:0000256" key="2">
    <source>
        <dbReference type="ARBA" id="ARBA00022692"/>
    </source>
</evidence>
<dbReference type="InterPro" id="IPR032692">
    <property type="entry name" value="YccS_N"/>
</dbReference>
<evidence type="ECO:0000313" key="9">
    <source>
        <dbReference type="Proteomes" id="UP001143545"/>
    </source>
</evidence>
<keyword evidence="3 5" id="KW-1133">Transmembrane helix</keyword>
<dbReference type="AlphaFoldDB" id="A0A9W6B2Q3"/>
<feature type="transmembrane region" description="Helical" evidence="5">
    <location>
        <begin position="482"/>
        <end position="501"/>
    </location>
</feature>
<evidence type="ECO:0000256" key="5">
    <source>
        <dbReference type="SAM" id="Phobius"/>
    </source>
</evidence>
<evidence type="ECO:0000313" key="8">
    <source>
        <dbReference type="EMBL" id="GLB51176.1"/>
    </source>
</evidence>
<protein>
    <submittedName>
        <fullName evidence="8">TIGR01666 family membrane protein</fullName>
    </submittedName>
</protein>
<evidence type="ECO:0000256" key="1">
    <source>
        <dbReference type="ARBA" id="ARBA00004141"/>
    </source>
</evidence>
<name>A0A9W6B2Q3_9FLAO</name>
<evidence type="ECO:0000259" key="6">
    <source>
        <dbReference type="Pfam" id="PF12805"/>
    </source>
</evidence>
<dbReference type="Pfam" id="PF13515">
    <property type="entry name" value="FUSC_2"/>
    <property type="match status" value="1"/>
</dbReference>
<gene>
    <name evidence="8" type="ORF">NBRC110019_02150</name>
</gene>
<accession>A0A9W6B2Q3</accession>
<comment type="subcellular location">
    <subcellularLocation>
        <location evidence="1">Membrane</location>
        <topology evidence="1">Multi-pass membrane protein</topology>
    </subcellularLocation>
</comment>
<feature type="transmembrane region" description="Helical" evidence="5">
    <location>
        <begin position="32"/>
        <end position="63"/>
    </location>
</feature>
<evidence type="ECO:0000259" key="7">
    <source>
        <dbReference type="Pfam" id="PF13515"/>
    </source>
</evidence>
<feature type="transmembrane region" description="Helical" evidence="5">
    <location>
        <begin position="75"/>
        <end position="92"/>
    </location>
</feature>
<dbReference type="Proteomes" id="UP001143545">
    <property type="component" value="Unassembled WGS sequence"/>
</dbReference>
<dbReference type="InterPro" id="IPR052430">
    <property type="entry name" value="IVT-Associated"/>
</dbReference>
<evidence type="ECO:0000256" key="4">
    <source>
        <dbReference type="ARBA" id="ARBA00023136"/>
    </source>
</evidence>
<keyword evidence="9" id="KW-1185">Reference proteome</keyword>
<dbReference type="InterPro" id="IPR049453">
    <property type="entry name" value="Memb_transporter_dom"/>
</dbReference>
<evidence type="ECO:0000256" key="3">
    <source>
        <dbReference type="ARBA" id="ARBA00022989"/>
    </source>
</evidence>
<feature type="transmembrane region" description="Helical" evidence="5">
    <location>
        <begin position="98"/>
        <end position="118"/>
    </location>
</feature>
<dbReference type="RefSeq" id="WP_281751433.1">
    <property type="nucleotide sequence ID" value="NZ_BRVP01000001.1"/>
</dbReference>
<dbReference type="GO" id="GO:0016020">
    <property type="term" value="C:membrane"/>
    <property type="evidence" value="ECO:0007669"/>
    <property type="project" value="UniProtKB-SubCell"/>
</dbReference>
<dbReference type="Pfam" id="PF12805">
    <property type="entry name" value="FUSC-like"/>
    <property type="match status" value="1"/>
</dbReference>
<keyword evidence="4 5" id="KW-0472">Membrane</keyword>
<feature type="domain" description="Integral membrane bound transporter" evidence="7">
    <location>
        <begin position="403"/>
        <end position="524"/>
    </location>
</feature>
<dbReference type="PANTHER" id="PTHR47804">
    <property type="entry name" value="60S RIBOSOMAL PROTEIN L19"/>
    <property type="match status" value="1"/>
</dbReference>
<reference evidence="8" key="1">
    <citation type="submission" date="2022-07" db="EMBL/GenBank/DDBJ databases">
        <title>Taxonomy of Novel Oxalotrophic and Methylotrophic Bacteria.</title>
        <authorList>
            <person name="Sahin N."/>
            <person name="Tani A."/>
        </authorList>
    </citation>
    <scope>NUCLEOTIDE SEQUENCE</scope>
    <source>
        <strain evidence="8">AM327</strain>
    </source>
</reference>
<dbReference type="PANTHER" id="PTHR47804:SF3">
    <property type="entry name" value="PROTEIN BRE4"/>
    <property type="match status" value="1"/>
</dbReference>
<keyword evidence="2 5" id="KW-0812">Transmembrane</keyword>
<feature type="transmembrane region" description="Helical" evidence="5">
    <location>
        <begin position="149"/>
        <end position="170"/>
    </location>
</feature>
<feature type="transmembrane region" description="Helical" evidence="5">
    <location>
        <begin position="445"/>
        <end position="476"/>
    </location>
</feature>
<comment type="caution">
    <text evidence="8">The sequence shown here is derived from an EMBL/GenBank/DDBJ whole genome shotgun (WGS) entry which is preliminary data.</text>
</comment>